<dbReference type="OrthoDB" id="192847at2"/>
<proteinExistence type="predicted"/>
<evidence type="ECO:0000313" key="1">
    <source>
        <dbReference type="EMBL" id="ALO15984.1"/>
    </source>
</evidence>
<name>A0A0S2I0Z7_9BACT</name>
<dbReference type="Gene3D" id="3.10.50.30">
    <property type="entry name" value="Transcription elongation factor, GreA/GreB, C-terminal domain"/>
    <property type="match status" value="1"/>
</dbReference>
<keyword evidence="2" id="KW-1185">Reference proteome</keyword>
<accession>A0A0S2I0Z7</accession>
<protein>
    <submittedName>
        <fullName evidence="1">Nucleoside diphosphate kinase regulator</fullName>
    </submittedName>
</protein>
<keyword evidence="1" id="KW-0418">Kinase</keyword>
<dbReference type="InterPro" id="IPR036953">
    <property type="entry name" value="GreA/GreB_C_sf"/>
</dbReference>
<dbReference type="Proteomes" id="UP000064893">
    <property type="component" value="Chromosome"/>
</dbReference>
<evidence type="ECO:0000313" key="2">
    <source>
        <dbReference type="Proteomes" id="UP000064893"/>
    </source>
</evidence>
<reference evidence="1 2" key="1">
    <citation type="submission" date="2015-11" db="EMBL/GenBank/DDBJ databases">
        <title>Description and complete genome sequence of a novel strain predominating in hypersaline microbial mats and representing a new family of the Bacteriodetes phylum.</title>
        <authorList>
            <person name="Spring S."/>
            <person name="Bunk B."/>
            <person name="Sproer C."/>
            <person name="Klenk H.-P."/>
        </authorList>
    </citation>
    <scope>NUCLEOTIDE SEQUENCE [LARGE SCALE GENOMIC DNA]</scope>
    <source>
        <strain evidence="1 2">L21-Spi-D4</strain>
    </source>
</reference>
<dbReference type="STRING" id="1307839.L21SP5_02352"/>
<sequence length="138" mass="15965">MKNQTKNRVERAYWKQKSITSHDFNKLMNQISFDLQKSHVHPARLHSLYLLLAKSIKYEAQSIPHKTVSINSEFILSSESMHKDIIRIALPDDIQYKNDVSVYSPIGLACLGAREKDFISIDNTNQRLFIEKVFPAAF</sequence>
<dbReference type="GO" id="GO:0016301">
    <property type="term" value="F:kinase activity"/>
    <property type="evidence" value="ECO:0007669"/>
    <property type="project" value="UniProtKB-KW"/>
</dbReference>
<gene>
    <name evidence="1" type="ORF">L21SP5_02352</name>
</gene>
<dbReference type="AlphaFoldDB" id="A0A0S2I0Z7"/>
<organism evidence="1 2">
    <name type="scientific">Salinivirga cyanobacteriivorans</name>
    <dbReference type="NCBI Taxonomy" id="1307839"/>
    <lineage>
        <taxon>Bacteria</taxon>
        <taxon>Pseudomonadati</taxon>
        <taxon>Bacteroidota</taxon>
        <taxon>Bacteroidia</taxon>
        <taxon>Bacteroidales</taxon>
        <taxon>Salinivirgaceae</taxon>
        <taxon>Salinivirga</taxon>
    </lineage>
</organism>
<dbReference type="GO" id="GO:0032784">
    <property type="term" value="P:regulation of DNA-templated transcription elongation"/>
    <property type="evidence" value="ECO:0007669"/>
    <property type="project" value="InterPro"/>
</dbReference>
<dbReference type="RefSeq" id="WP_057953396.1">
    <property type="nucleotide sequence ID" value="NZ_CP013118.1"/>
</dbReference>
<dbReference type="GO" id="GO:0003677">
    <property type="term" value="F:DNA binding"/>
    <property type="evidence" value="ECO:0007669"/>
    <property type="project" value="InterPro"/>
</dbReference>
<dbReference type="EMBL" id="CP013118">
    <property type="protein sequence ID" value="ALO15984.1"/>
    <property type="molecule type" value="Genomic_DNA"/>
</dbReference>
<dbReference type="KEGG" id="blq:L21SP5_02352"/>
<keyword evidence="1" id="KW-0808">Transferase</keyword>